<protein>
    <recommendedName>
        <fullName evidence="1">N-acetyltransferase domain-containing protein</fullName>
    </recommendedName>
</protein>
<evidence type="ECO:0000313" key="3">
    <source>
        <dbReference type="Proteomes" id="UP000295707"/>
    </source>
</evidence>
<dbReference type="AlphaFoldDB" id="A0A4R1HIQ5"/>
<organism evidence="2 3">
    <name type="scientific">Thiogranum longum</name>
    <dbReference type="NCBI Taxonomy" id="1537524"/>
    <lineage>
        <taxon>Bacteria</taxon>
        <taxon>Pseudomonadati</taxon>
        <taxon>Pseudomonadota</taxon>
        <taxon>Gammaproteobacteria</taxon>
        <taxon>Chromatiales</taxon>
        <taxon>Ectothiorhodospiraceae</taxon>
        <taxon>Thiogranum</taxon>
    </lineage>
</organism>
<comment type="caution">
    <text evidence="2">The sequence shown here is derived from an EMBL/GenBank/DDBJ whole genome shotgun (WGS) entry which is preliminary data.</text>
</comment>
<keyword evidence="3" id="KW-1185">Reference proteome</keyword>
<dbReference type="Proteomes" id="UP000295707">
    <property type="component" value="Unassembled WGS sequence"/>
</dbReference>
<dbReference type="InterPro" id="IPR000182">
    <property type="entry name" value="GNAT_dom"/>
</dbReference>
<evidence type="ECO:0000313" key="2">
    <source>
        <dbReference type="EMBL" id="TCK19339.1"/>
    </source>
</evidence>
<accession>A0A4R1HIQ5</accession>
<reference evidence="2 3" key="1">
    <citation type="submission" date="2019-03" db="EMBL/GenBank/DDBJ databases">
        <title>Genomic Encyclopedia of Type Strains, Phase IV (KMG-IV): sequencing the most valuable type-strain genomes for metagenomic binning, comparative biology and taxonomic classification.</title>
        <authorList>
            <person name="Goeker M."/>
        </authorList>
    </citation>
    <scope>NUCLEOTIDE SEQUENCE [LARGE SCALE GENOMIC DNA]</scope>
    <source>
        <strain evidence="2 3">DSM 19610</strain>
    </source>
</reference>
<evidence type="ECO:0000259" key="1">
    <source>
        <dbReference type="PROSITE" id="PS51186"/>
    </source>
</evidence>
<dbReference type="RefSeq" id="WP_132973918.1">
    <property type="nucleotide sequence ID" value="NZ_SMFX01000001.1"/>
</dbReference>
<feature type="domain" description="N-acetyltransferase" evidence="1">
    <location>
        <begin position="1"/>
        <end position="158"/>
    </location>
</feature>
<dbReference type="InterPro" id="IPR016181">
    <property type="entry name" value="Acyl_CoA_acyltransferase"/>
</dbReference>
<dbReference type="Gene3D" id="3.40.630.30">
    <property type="match status" value="1"/>
</dbReference>
<dbReference type="GO" id="GO:0016747">
    <property type="term" value="F:acyltransferase activity, transferring groups other than amino-acyl groups"/>
    <property type="evidence" value="ECO:0007669"/>
    <property type="project" value="InterPro"/>
</dbReference>
<dbReference type="EMBL" id="SMFX01000001">
    <property type="protein sequence ID" value="TCK19339.1"/>
    <property type="molecule type" value="Genomic_DNA"/>
</dbReference>
<sequence>MFRSAKSQDIDVIHQLIISEAAQGRFDPRLAEETHQAGLRKNLNTIRKRGRRLDEDVEAQLLVWETVSGEMAGCLINSAILPGMGNELWMVAVLPDLRGTGEGSRMQDKALAFLHPRVDVFSRCAAEAQVLYQMNLRRGFLPLDVTENGVRVMKLPKMGASLAGQDAAQQELGPFIEMPLD</sequence>
<gene>
    <name evidence="2" type="ORF">DFR30_2649</name>
</gene>
<dbReference type="SUPFAM" id="SSF55729">
    <property type="entry name" value="Acyl-CoA N-acyltransferases (Nat)"/>
    <property type="match status" value="1"/>
</dbReference>
<name>A0A4R1HIQ5_9GAMM</name>
<proteinExistence type="predicted"/>
<dbReference type="PROSITE" id="PS51186">
    <property type="entry name" value="GNAT"/>
    <property type="match status" value="1"/>
</dbReference>